<organism evidence="8 9">
    <name type="scientific">Lodderomyces beijingensis</name>
    <dbReference type="NCBI Taxonomy" id="1775926"/>
    <lineage>
        <taxon>Eukaryota</taxon>
        <taxon>Fungi</taxon>
        <taxon>Dikarya</taxon>
        <taxon>Ascomycota</taxon>
        <taxon>Saccharomycotina</taxon>
        <taxon>Pichiomycetes</taxon>
        <taxon>Debaryomycetaceae</taxon>
        <taxon>Candida/Lodderomyces clade</taxon>
        <taxon>Lodderomyces</taxon>
    </lineage>
</organism>
<reference evidence="8 9" key="1">
    <citation type="submission" date="2024-03" db="EMBL/GenBank/DDBJ databases">
        <authorList>
            <person name="Brejova B."/>
        </authorList>
    </citation>
    <scope>NUCLEOTIDE SEQUENCE [LARGE SCALE GENOMIC DNA]</scope>
    <source>
        <strain evidence="8 9">CBS 14171</strain>
    </source>
</reference>
<feature type="domain" description="STAS" evidence="7">
    <location>
        <begin position="561"/>
        <end position="698"/>
    </location>
</feature>
<protein>
    <recommendedName>
        <fullName evidence="7">STAS domain-containing protein</fullName>
    </recommendedName>
</protein>
<dbReference type="PANTHER" id="PTHR11814">
    <property type="entry name" value="SULFATE TRANSPORTER"/>
    <property type="match status" value="1"/>
</dbReference>
<dbReference type="InterPro" id="IPR002645">
    <property type="entry name" value="STAS_dom"/>
</dbReference>
<keyword evidence="9" id="KW-1185">Reference proteome</keyword>
<evidence type="ECO:0000256" key="1">
    <source>
        <dbReference type="ARBA" id="ARBA00004141"/>
    </source>
</evidence>
<feature type="transmembrane region" description="Helical" evidence="6">
    <location>
        <begin position="386"/>
        <end position="409"/>
    </location>
</feature>
<evidence type="ECO:0000313" key="9">
    <source>
        <dbReference type="Proteomes" id="UP001497383"/>
    </source>
</evidence>
<dbReference type="Proteomes" id="UP001497383">
    <property type="component" value="Chromosome 2"/>
</dbReference>
<dbReference type="Pfam" id="PF00916">
    <property type="entry name" value="Sulfate_transp"/>
    <property type="match status" value="1"/>
</dbReference>
<evidence type="ECO:0000259" key="7">
    <source>
        <dbReference type="PROSITE" id="PS50801"/>
    </source>
</evidence>
<feature type="transmembrane region" description="Helical" evidence="6">
    <location>
        <begin position="121"/>
        <end position="140"/>
    </location>
</feature>
<feature type="transmembrane region" description="Helical" evidence="6">
    <location>
        <begin position="482"/>
        <end position="509"/>
    </location>
</feature>
<feature type="transmembrane region" description="Helical" evidence="6">
    <location>
        <begin position="269"/>
        <end position="287"/>
    </location>
</feature>
<keyword evidence="4 6" id="KW-0472">Membrane</keyword>
<dbReference type="Gene3D" id="3.30.750.24">
    <property type="entry name" value="STAS domain"/>
    <property type="match status" value="1"/>
</dbReference>
<evidence type="ECO:0000256" key="4">
    <source>
        <dbReference type="ARBA" id="ARBA00023136"/>
    </source>
</evidence>
<dbReference type="GeneID" id="92206445"/>
<dbReference type="CDD" id="cd07042">
    <property type="entry name" value="STAS_SulP_like_sulfate_transporter"/>
    <property type="match status" value="1"/>
</dbReference>
<feature type="transmembrane region" description="Helical" evidence="6">
    <location>
        <begin position="209"/>
        <end position="228"/>
    </location>
</feature>
<feature type="transmembrane region" description="Helical" evidence="6">
    <location>
        <begin position="296"/>
        <end position="317"/>
    </location>
</feature>
<sequence length="729" mass="80393">MSAPSPNPRANPRSPTPSVRPISRRRVHERSGLLSKIDSGQIYDSQTDDEAASINYRSYTPAAASALEDLEWSDLLPYYLPFLSWISTYNLRYLLGDLVGGLTLVFFQLPLSLSYATMAHVPVISGLYSLAIAPLIYMVFGSVPQMVVGPEAPISLVVGQAVEPLLHHAKKKNLDPMEYVSTITFVSGASLLGFGLGRLGFLDNVLCPALLKGFIAAVGFVMLINSSINILGLEELMKEISDDPDQMDIHSPFDKLCFLAQNLSHFNPLSFKIGAIGFAIIMVTRMLKSKSTDKRVILLPEILIVVSGATVLCQIYQWDKRGLDVIGAVKNSEELTLYNPIGSWKLIKKFATSGFVCAMLGFFESTTASKSLGSSFDLPISSNRELVALGSINIFGSIFGALPAFGGYGRSKINAISAKTTTSGAIMGLLTLVTIKFLLRYLYYVPICMLSGVIAVIGVSLIEEAPYELYFHWRNNGVPELITFALTVVTTLFFSMEGGIAVGIIFSLIRVIKNSTDSRIQILGRVPNSNTFVDADIPLPETVAPGVQLNMFDDSRQTQVNCELLEEIEGCLIIKIPEPLSFTNSSDLLMRLRRVEIYGSAKAHPASKRSRDTEMSRYVIFDLNNMTSIDSSAAKTVAELLTNYQRRSIRSMFVNVSPQVRKTIDRCGIRDLLEKDLYSLKYFEIQGLNSNNEAINRCQNLLENGEPYFQHISDVLKLIDCFESNNGEV</sequence>
<keyword evidence="2 6" id="KW-0812">Transmembrane</keyword>
<gene>
    <name evidence="8" type="ORF">LODBEIA_P12490</name>
</gene>
<feature type="transmembrane region" description="Helical" evidence="6">
    <location>
        <begin position="91"/>
        <end position="109"/>
    </location>
</feature>
<evidence type="ECO:0000256" key="5">
    <source>
        <dbReference type="SAM" id="MobiDB-lite"/>
    </source>
</evidence>
<feature type="transmembrane region" description="Helical" evidence="6">
    <location>
        <begin position="442"/>
        <end position="462"/>
    </location>
</feature>
<dbReference type="RefSeq" id="XP_066828187.1">
    <property type="nucleotide sequence ID" value="XM_066971116.1"/>
</dbReference>
<dbReference type="InterPro" id="IPR036513">
    <property type="entry name" value="STAS_dom_sf"/>
</dbReference>
<dbReference type="PROSITE" id="PS50801">
    <property type="entry name" value="STAS"/>
    <property type="match status" value="1"/>
</dbReference>
<evidence type="ECO:0000256" key="2">
    <source>
        <dbReference type="ARBA" id="ARBA00022692"/>
    </source>
</evidence>
<dbReference type="InterPro" id="IPR001902">
    <property type="entry name" value="SLC26A/SulP_fam"/>
</dbReference>
<keyword evidence="3 6" id="KW-1133">Transmembrane helix</keyword>
<evidence type="ECO:0000256" key="6">
    <source>
        <dbReference type="SAM" id="Phobius"/>
    </source>
</evidence>
<evidence type="ECO:0000313" key="8">
    <source>
        <dbReference type="EMBL" id="CAK9436727.1"/>
    </source>
</evidence>
<dbReference type="InterPro" id="IPR011547">
    <property type="entry name" value="SLC26A/SulP_dom"/>
</dbReference>
<feature type="transmembrane region" description="Helical" evidence="6">
    <location>
        <begin position="179"/>
        <end position="197"/>
    </location>
</feature>
<name>A0ABP0ZIL1_9ASCO</name>
<dbReference type="Pfam" id="PF01740">
    <property type="entry name" value="STAS"/>
    <property type="match status" value="1"/>
</dbReference>
<dbReference type="EMBL" id="OZ022406">
    <property type="protein sequence ID" value="CAK9436727.1"/>
    <property type="molecule type" value="Genomic_DNA"/>
</dbReference>
<comment type="subcellular location">
    <subcellularLocation>
        <location evidence="1">Membrane</location>
        <topology evidence="1">Multi-pass membrane protein</topology>
    </subcellularLocation>
</comment>
<proteinExistence type="predicted"/>
<dbReference type="SUPFAM" id="SSF52091">
    <property type="entry name" value="SpoIIaa-like"/>
    <property type="match status" value="1"/>
</dbReference>
<evidence type="ECO:0000256" key="3">
    <source>
        <dbReference type="ARBA" id="ARBA00022989"/>
    </source>
</evidence>
<accession>A0ABP0ZIL1</accession>
<feature type="region of interest" description="Disordered" evidence="5">
    <location>
        <begin position="1"/>
        <end position="33"/>
    </location>
</feature>